<organism evidence="1">
    <name type="scientific">Zea mays</name>
    <name type="common">Maize</name>
    <dbReference type="NCBI Taxonomy" id="4577"/>
    <lineage>
        <taxon>Eukaryota</taxon>
        <taxon>Viridiplantae</taxon>
        <taxon>Streptophyta</taxon>
        <taxon>Embryophyta</taxon>
        <taxon>Tracheophyta</taxon>
        <taxon>Spermatophyta</taxon>
        <taxon>Magnoliopsida</taxon>
        <taxon>Liliopsida</taxon>
        <taxon>Poales</taxon>
        <taxon>Poaceae</taxon>
        <taxon>PACMAD clade</taxon>
        <taxon>Panicoideae</taxon>
        <taxon>Andropogonodae</taxon>
        <taxon>Andropogoneae</taxon>
        <taxon>Tripsacinae</taxon>
        <taxon>Zea</taxon>
    </lineage>
</organism>
<dbReference type="GO" id="GO:0016787">
    <property type="term" value="F:hydrolase activity"/>
    <property type="evidence" value="ECO:0007669"/>
    <property type="project" value="UniProtKB-KW"/>
</dbReference>
<dbReference type="ExpressionAtlas" id="A0A1D6F274">
    <property type="expression patterns" value="baseline and differential"/>
</dbReference>
<dbReference type="Pfam" id="PF01936">
    <property type="entry name" value="NYN"/>
    <property type="match status" value="1"/>
</dbReference>
<reference evidence="1" key="1">
    <citation type="submission" date="2015-12" db="EMBL/GenBank/DDBJ databases">
        <title>Update maize B73 reference genome by single molecule sequencing technologies.</title>
        <authorList>
            <consortium name="Maize Genome Sequencing Project"/>
            <person name="Ware D."/>
        </authorList>
    </citation>
    <scope>NUCLEOTIDE SEQUENCE [LARGE SCALE GENOMIC DNA]</scope>
    <source>
        <tissue evidence="1">Seedling</tissue>
    </source>
</reference>
<protein>
    <submittedName>
        <fullName evidence="1">Putative endonuclease or glycosyl hydrolase</fullName>
    </submittedName>
</protein>
<dbReference type="CDD" id="cd10910">
    <property type="entry name" value="PIN_limkain_b1_N_like"/>
    <property type="match status" value="1"/>
</dbReference>
<name>A0A1D6F274_MAIZE</name>
<accession>A0A1D6F274</accession>
<dbReference type="InterPro" id="IPR021139">
    <property type="entry name" value="NYN"/>
</dbReference>
<dbReference type="GO" id="GO:0010468">
    <property type="term" value="P:regulation of gene expression"/>
    <property type="evidence" value="ECO:0007669"/>
    <property type="project" value="InterPro"/>
</dbReference>
<proteinExistence type="predicted"/>
<keyword evidence="1" id="KW-0378">Hydrolase</keyword>
<sequence length="96" mass="10000">MGEYAAVKTSVWWDIENCHVPRCCDPHLIAQKMSSAVAAAGYTGPITISAYGDPNCVPKHVQHALSSTGIALNHVPAGTDSPAVPCSPPTHPSIVP</sequence>
<gene>
    <name evidence="1" type="ORF">ZEAMMB73_Zm00001d006940</name>
</gene>
<dbReference type="InterPro" id="IPR024768">
    <property type="entry name" value="Marf1"/>
</dbReference>
<dbReference type="STRING" id="4577.A0A1D6F274"/>
<dbReference type="PANTHER" id="PTHR14379:SF3">
    <property type="entry name" value="MEIOSIS REGULATOR AND MRNA STABILITY FACTOR 1"/>
    <property type="match status" value="1"/>
</dbReference>
<dbReference type="AlphaFoldDB" id="A0A1D6F274"/>
<dbReference type="GO" id="GO:0005777">
    <property type="term" value="C:peroxisome"/>
    <property type="evidence" value="ECO:0007669"/>
    <property type="project" value="InterPro"/>
</dbReference>
<dbReference type="InParanoid" id="A0A1D6F274"/>
<evidence type="ECO:0000313" key="1">
    <source>
        <dbReference type="EMBL" id="ONM25534.1"/>
    </source>
</evidence>
<keyword evidence="1" id="KW-0255">Endonuclease</keyword>
<dbReference type="GO" id="GO:0004540">
    <property type="term" value="F:RNA nuclease activity"/>
    <property type="evidence" value="ECO:0007669"/>
    <property type="project" value="InterPro"/>
</dbReference>
<dbReference type="EMBL" id="CM007648">
    <property type="protein sequence ID" value="ONM25534.1"/>
    <property type="molecule type" value="Genomic_DNA"/>
</dbReference>
<dbReference type="GO" id="GO:0004519">
    <property type="term" value="F:endonuclease activity"/>
    <property type="evidence" value="ECO:0007669"/>
    <property type="project" value="UniProtKB-KW"/>
</dbReference>
<dbReference type="PANTHER" id="PTHR14379">
    <property type="entry name" value="LIMKAIN B LKAP"/>
    <property type="match status" value="1"/>
</dbReference>
<dbReference type="OMA" id="IRFIDPW"/>
<keyword evidence="1" id="KW-0540">Nuclease</keyword>
<dbReference type="SMR" id="A0A1D6F274"/>